<dbReference type="RefSeq" id="WP_216416885.1">
    <property type="nucleotide sequence ID" value="NZ_JAHLQK010000003.1"/>
</dbReference>
<gene>
    <name evidence="1" type="ORF">KQI88_10015</name>
</gene>
<name>A0ABS6G307_9FIRM</name>
<evidence type="ECO:0000313" key="2">
    <source>
        <dbReference type="Proteomes" id="UP000779508"/>
    </source>
</evidence>
<protein>
    <submittedName>
        <fullName evidence="1">DUF2634 domain-containing protein</fullName>
    </submittedName>
</protein>
<keyword evidence="2" id="KW-1185">Reference proteome</keyword>
<dbReference type="Proteomes" id="UP000779508">
    <property type="component" value="Unassembled WGS sequence"/>
</dbReference>
<dbReference type="InterPro" id="IPR020288">
    <property type="entry name" value="Sheath_initiator"/>
</dbReference>
<dbReference type="EMBL" id="JAHLQK010000003">
    <property type="protein sequence ID" value="MBU5676754.1"/>
    <property type="molecule type" value="Genomic_DNA"/>
</dbReference>
<sequence>MIPQNIVTDNDIDFEIVEYPSNTYRIDLENKRILGYTDGIDAVKQAIYKILFTERYNYAIYSWNYGIELQDLIGKPKDFAHFNLEKRITEALLQDDRINSVDNFVFSSNKGDLHVTFTVNTVFGDVQVERMVNNIV</sequence>
<dbReference type="Pfam" id="PF10934">
    <property type="entry name" value="Sheath_initiator"/>
    <property type="match status" value="1"/>
</dbReference>
<comment type="caution">
    <text evidence="1">The sequence shown here is derived from an EMBL/GenBank/DDBJ whole genome shotgun (WGS) entry which is preliminary data.</text>
</comment>
<evidence type="ECO:0000313" key="1">
    <source>
        <dbReference type="EMBL" id="MBU5676754.1"/>
    </source>
</evidence>
<organism evidence="1 2">
    <name type="scientific">Alkaliphilus flagellatus</name>
    <dbReference type="NCBI Taxonomy" id="2841507"/>
    <lineage>
        <taxon>Bacteria</taxon>
        <taxon>Bacillati</taxon>
        <taxon>Bacillota</taxon>
        <taxon>Clostridia</taxon>
        <taxon>Peptostreptococcales</taxon>
        <taxon>Natronincolaceae</taxon>
        <taxon>Alkaliphilus</taxon>
    </lineage>
</organism>
<proteinExistence type="predicted"/>
<accession>A0ABS6G307</accession>
<reference evidence="1 2" key="1">
    <citation type="submission" date="2021-06" db="EMBL/GenBank/DDBJ databases">
        <authorList>
            <person name="Sun Q."/>
            <person name="Li D."/>
        </authorList>
    </citation>
    <scope>NUCLEOTIDE SEQUENCE [LARGE SCALE GENOMIC DNA]</scope>
    <source>
        <strain evidence="1 2">MSJ-5</strain>
    </source>
</reference>